<dbReference type="Proteomes" id="UP001153076">
    <property type="component" value="Unassembled WGS sequence"/>
</dbReference>
<feature type="compositionally biased region" description="Basic and acidic residues" evidence="1">
    <location>
        <begin position="134"/>
        <end position="151"/>
    </location>
</feature>
<feature type="compositionally biased region" description="Basic and acidic residues" evidence="1">
    <location>
        <begin position="55"/>
        <end position="69"/>
    </location>
</feature>
<evidence type="ECO:0000313" key="4">
    <source>
        <dbReference type="Proteomes" id="UP001153076"/>
    </source>
</evidence>
<feature type="region of interest" description="Disordered" evidence="1">
    <location>
        <begin position="134"/>
        <end position="153"/>
    </location>
</feature>
<keyword evidence="2" id="KW-0472">Membrane</keyword>
<sequence>MSSSHLSLQYVVNIMVMLVIEMLFIPEKFKKRKDELKLPNASTKGDAAGCTAEQVKAEEQPTQATKEDEVWKESVGLTKKGKIYGLGLHGSTFKDSSSGSQKSTDTSRQKSLPVVDTPEFKVAVAVVASKLEEAQKAHEEEEKEKKMERLKKENKRLKQNVNILFEKFNMAPLGDNDSDDSEEE</sequence>
<organism evidence="3 4">
    <name type="scientific">Carnegiea gigantea</name>
    <dbReference type="NCBI Taxonomy" id="171969"/>
    <lineage>
        <taxon>Eukaryota</taxon>
        <taxon>Viridiplantae</taxon>
        <taxon>Streptophyta</taxon>
        <taxon>Embryophyta</taxon>
        <taxon>Tracheophyta</taxon>
        <taxon>Spermatophyta</taxon>
        <taxon>Magnoliopsida</taxon>
        <taxon>eudicotyledons</taxon>
        <taxon>Gunneridae</taxon>
        <taxon>Pentapetalae</taxon>
        <taxon>Caryophyllales</taxon>
        <taxon>Cactineae</taxon>
        <taxon>Cactaceae</taxon>
        <taxon>Cactoideae</taxon>
        <taxon>Echinocereeae</taxon>
        <taxon>Carnegiea</taxon>
    </lineage>
</organism>
<accession>A0A9Q1KE48</accession>
<comment type="caution">
    <text evidence="3">The sequence shown here is derived from an EMBL/GenBank/DDBJ whole genome shotgun (WGS) entry which is preliminary data.</text>
</comment>
<name>A0A9Q1KE48_9CARY</name>
<keyword evidence="4" id="KW-1185">Reference proteome</keyword>
<dbReference type="EMBL" id="JAKOGI010000156">
    <property type="protein sequence ID" value="KAJ8441683.1"/>
    <property type="molecule type" value="Genomic_DNA"/>
</dbReference>
<dbReference type="AlphaFoldDB" id="A0A9Q1KE48"/>
<evidence type="ECO:0000256" key="1">
    <source>
        <dbReference type="SAM" id="MobiDB-lite"/>
    </source>
</evidence>
<gene>
    <name evidence="3" type="ORF">Cgig2_019070</name>
</gene>
<keyword evidence="2" id="KW-1133">Transmembrane helix</keyword>
<evidence type="ECO:0000256" key="2">
    <source>
        <dbReference type="SAM" id="Phobius"/>
    </source>
</evidence>
<evidence type="ECO:0000313" key="3">
    <source>
        <dbReference type="EMBL" id="KAJ8441683.1"/>
    </source>
</evidence>
<protein>
    <submittedName>
        <fullName evidence="3">Uncharacterized protein</fullName>
    </submittedName>
</protein>
<feature type="region of interest" description="Disordered" evidence="1">
    <location>
        <begin position="86"/>
        <end position="113"/>
    </location>
</feature>
<reference evidence="3" key="1">
    <citation type="submission" date="2022-04" db="EMBL/GenBank/DDBJ databases">
        <title>Carnegiea gigantea Genome sequencing and assembly v2.</title>
        <authorList>
            <person name="Copetti D."/>
            <person name="Sanderson M.J."/>
            <person name="Burquez A."/>
            <person name="Wojciechowski M.F."/>
        </authorList>
    </citation>
    <scope>NUCLEOTIDE SEQUENCE</scope>
    <source>
        <strain evidence="3">SGP5-SGP5p</strain>
        <tissue evidence="3">Aerial part</tissue>
    </source>
</reference>
<keyword evidence="2" id="KW-0812">Transmembrane</keyword>
<feature type="compositionally biased region" description="Low complexity" evidence="1">
    <location>
        <begin position="90"/>
        <end position="106"/>
    </location>
</feature>
<proteinExistence type="predicted"/>
<feature type="region of interest" description="Disordered" evidence="1">
    <location>
        <begin position="40"/>
        <end position="69"/>
    </location>
</feature>
<feature type="transmembrane region" description="Helical" evidence="2">
    <location>
        <begin position="6"/>
        <end position="25"/>
    </location>
</feature>